<evidence type="ECO:0000313" key="3">
    <source>
        <dbReference type="EMBL" id="KAF6038778.1"/>
    </source>
</evidence>
<dbReference type="InterPro" id="IPR042534">
    <property type="entry name" value="SAP18_sf"/>
</dbReference>
<dbReference type="AlphaFoldDB" id="A0A7J7KLK2"/>
<dbReference type="GO" id="GO:0003714">
    <property type="term" value="F:transcription corepressor activity"/>
    <property type="evidence" value="ECO:0007669"/>
    <property type="project" value="TreeGrafter"/>
</dbReference>
<reference evidence="3" key="1">
    <citation type="submission" date="2020-06" db="EMBL/GenBank/DDBJ databases">
        <title>Draft genome of Bugula neritina, a colonial animal packing powerful symbionts and potential medicines.</title>
        <authorList>
            <person name="Rayko M."/>
        </authorList>
    </citation>
    <scope>NUCLEOTIDE SEQUENCE [LARGE SCALE GENOMIC DNA]</scope>
    <source>
        <strain evidence="3">Kwan_BN1</strain>
    </source>
</reference>
<evidence type="ECO:0000256" key="1">
    <source>
        <dbReference type="ARBA" id="ARBA00009143"/>
    </source>
</evidence>
<dbReference type="Pfam" id="PF06487">
    <property type="entry name" value="SAP18"/>
    <property type="match status" value="1"/>
</dbReference>
<evidence type="ECO:0000313" key="4">
    <source>
        <dbReference type="Proteomes" id="UP000593567"/>
    </source>
</evidence>
<dbReference type="Gene3D" id="3.10.20.550">
    <property type="entry name" value="ASAP complex, SAP18 subunit"/>
    <property type="match status" value="1"/>
</dbReference>
<dbReference type="InterPro" id="IPR010516">
    <property type="entry name" value="SAP18"/>
</dbReference>
<gene>
    <name evidence="3" type="ORF">EB796_002915</name>
</gene>
<comment type="similarity">
    <text evidence="1">Belongs to the SAP18 family.</text>
</comment>
<dbReference type="Proteomes" id="UP000593567">
    <property type="component" value="Unassembled WGS sequence"/>
</dbReference>
<dbReference type="EMBL" id="VXIV02000357">
    <property type="protein sequence ID" value="KAF6038778.1"/>
    <property type="molecule type" value="Genomic_DNA"/>
</dbReference>
<keyword evidence="4" id="KW-1185">Reference proteome</keyword>
<accession>A0A7J7KLK2</accession>
<evidence type="ECO:0000256" key="2">
    <source>
        <dbReference type="ARBA" id="ARBA00030511"/>
    </source>
</evidence>
<sequence length="92" mass="10219">MDATLKELAGLIKQMNPDARRKGTFIDFYVVFPQVLQGKYVQRDIGSICVGKKGADDMATLKEKRFVIGDYLNVAISHPMMAGRGGGRPRPY</sequence>
<name>A0A7J7KLK2_BUGNE</name>
<protein>
    <recommendedName>
        <fullName evidence="2">18 kDa Sin3-associated polypeptide</fullName>
    </recommendedName>
</protein>
<proteinExistence type="inferred from homology"/>
<dbReference type="PANTHER" id="PTHR13082">
    <property type="entry name" value="SAP18"/>
    <property type="match status" value="1"/>
</dbReference>
<dbReference type="PANTHER" id="PTHR13082:SF0">
    <property type="entry name" value="HISTONE DEACETYLASE COMPLEX SUBUNIT SAP18"/>
    <property type="match status" value="1"/>
</dbReference>
<dbReference type="OrthoDB" id="440566at2759"/>
<dbReference type="GO" id="GO:0005634">
    <property type="term" value="C:nucleus"/>
    <property type="evidence" value="ECO:0007669"/>
    <property type="project" value="TreeGrafter"/>
</dbReference>
<organism evidence="3 4">
    <name type="scientific">Bugula neritina</name>
    <name type="common">Brown bryozoan</name>
    <name type="synonym">Sertularia neritina</name>
    <dbReference type="NCBI Taxonomy" id="10212"/>
    <lineage>
        <taxon>Eukaryota</taxon>
        <taxon>Metazoa</taxon>
        <taxon>Spiralia</taxon>
        <taxon>Lophotrochozoa</taxon>
        <taxon>Bryozoa</taxon>
        <taxon>Gymnolaemata</taxon>
        <taxon>Cheilostomatida</taxon>
        <taxon>Flustrina</taxon>
        <taxon>Buguloidea</taxon>
        <taxon>Bugulidae</taxon>
        <taxon>Bugula</taxon>
    </lineage>
</organism>
<comment type="caution">
    <text evidence="3">The sequence shown here is derived from an EMBL/GenBank/DDBJ whole genome shotgun (WGS) entry which is preliminary data.</text>
</comment>